<keyword evidence="2" id="KW-1185">Reference proteome</keyword>
<proteinExistence type="predicted"/>
<dbReference type="EMBL" id="JANJQO010000486">
    <property type="protein sequence ID" value="KAJ2977298.1"/>
    <property type="molecule type" value="Genomic_DNA"/>
</dbReference>
<gene>
    <name evidence="1" type="ORF">NQ176_g4451</name>
</gene>
<evidence type="ECO:0000313" key="2">
    <source>
        <dbReference type="Proteomes" id="UP001143910"/>
    </source>
</evidence>
<sequence length="385" mass="41522">MPLRRHCVYSTASLTLASQGQQAYAWQGHRAPMAPMHTMPLMQVPQGSSAKTGRAKPTRQKARKQKRQVAEDLSQQAPPTTYKGTRGKKRKRGSAAEPELNLEGPELPGFTANITPPPKMAKLSHVASLQAPQTWTQTIGDDSAPWAQSEPQSNQTQCYMNQYTTATGLPGPLMQDNQYASFPTLEVASIPGQSQPEFRPVGLLDNDWLMMQEFLVPDQVPQPLEGTEIGSAGIEKSAAEAHGALPAPLETAAGDKRADSPGDAGAASLPNEEIRPEPSPDDLYKDLEGNEVGVGVFPDFYDFEPGGGVHAEDQSMILTAEERDLIDFFLARPMTEEEAREAEEIVNAAAINNMISGTIEASPATPPPEVQISELLEVTQNDGTG</sequence>
<comment type="caution">
    <text evidence="1">The sequence shown here is derived from an EMBL/GenBank/DDBJ whole genome shotgun (WGS) entry which is preliminary data.</text>
</comment>
<name>A0ACC1NG06_9HYPO</name>
<evidence type="ECO:0000313" key="1">
    <source>
        <dbReference type="EMBL" id="KAJ2977298.1"/>
    </source>
</evidence>
<accession>A0ACC1NG06</accession>
<dbReference type="Proteomes" id="UP001143910">
    <property type="component" value="Unassembled WGS sequence"/>
</dbReference>
<reference evidence="1" key="1">
    <citation type="submission" date="2022-08" db="EMBL/GenBank/DDBJ databases">
        <title>Genome Sequence of Lecanicillium fungicola.</title>
        <authorList>
            <person name="Buettner E."/>
        </authorList>
    </citation>
    <scope>NUCLEOTIDE SEQUENCE</scope>
    <source>
        <strain evidence="1">Babe33</strain>
    </source>
</reference>
<protein>
    <submittedName>
        <fullName evidence="1">Uncharacterized protein</fullName>
    </submittedName>
</protein>
<organism evidence="1 2">
    <name type="scientific">Zarea fungicola</name>
    <dbReference type="NCBI Taxonomy" id="93591"/>
    <lineage>
        <taxon>Eukaryota</taxon>
        <taxon>Fungi</taxon>
        <taxon>Dikarya</taxon>
        <taxon>Ascomycota</taxon>
        <taxon>Pezizomycotina</taxon>
        <taxon>Sordariomycetes</taxon>
        <taxon>Hypocreomycetidae</taxon>
        <taxon>Hypocreales</taxon>
        <taxon>Cordycipitaceae</taxon>
        <taxon>Zarea</taxon>
    </lineage>
</organism>